<feature type="domain" description="Purine catabolism PurC-like" evidence="2">
    <location>
        <begin position="8"/>
        <end position="123"/>
    </location>
</feature>
<comment type="caution">
    <text evidence="5">The sequence shown here is derived from an EMBL/GenBank/DDBJ whole genome shotgun (WGS) entry which is preliminary data.</text>
</comment>
<name>A0ABW0U647_9BACI</name>
<dbReference type="Proteomes" id="UP001596143">
    <property type="component" value="Unassembled WGS sequence"/>
</dbReference>
<evidence type="ECO:0000256" key="1">
    <source>
        <dbReference type="ARBA" id="ARBA00006754"/>
    </source>
</evidence>
<dbReference type="InterPro" id="IPR025736">
    <property type="entry name" value="PucR_C-HTH_dom"/>
</dbReference>
<proteinExistence type="inferred from homology"/>
<gene>
    <name evidence="5" type="ORF">ACFPTR_05035</name>
</gene>
<dbReference type="Pfam" id="PF17853">
    <property type="entry name" value="GGDEF_2"/>
    <property type="match status" value="1"/>
</dbReference>
<evidence type="ECO:0000313" key="6">
    <source>
        <dbReference type="Proteomes" id="UP001596143"/>
    </source>
</evidence>
<feature type="domain" description="PucR C-terminal helix-turn-helix" evidence="3">
    <location>
        <begin position="499"/>
        <end position="557"/>
    </location>
</feature>
<dbReference type="Gene3D" id="1.10.10.2840">
    <property type="entry name" value="PucR C-terminal helix-turn-helix domain"/>
    <property type="match status" value="1"/>
</dbReference>
<dbReference type="InterPro" id="IPR009057">
    <property type="entry name" value="Homeodomain-like_sf"/>
</dbReference>
<comment type="similarity">
    <text evidence="1">Belongs to the CdaR family.</text>
</comment>
<dbReference type="PANTHER" id="PTHR33744">
    <property type="entry name" value="CARBOHYDRATE DIACID REGULATOR"/>
    <property type="match status" value="1"/>
</dbReference>
<evidence type="ECO:0000313" key="5">
    <source>
        <dbReference type="EMBL" id="MFC5628259.1"/>
    </source>
</evidence>
<evidence type="ECO:0000259" key="4">
    <source>
        <dbReference type="Pfam" id="PF17853"/>
    </source>
</evidence>
<dbReference type="EMBL" id="JBHSPF010000018">
    <property type="protein sequence ID" value="MFC5628259.1"/>
    <property type="molecule type" value="Genomic_DNA"/>
</dbReference>
<accession>A0ABW0U647</accession>
<dbReference type="InterPro" id="IPR041522">
    <property type="entry name" value="CdaR_GGDEF"/>
</dbReference>
<dbReference type="PANTHER" id="PTHR33744:SF1">
    <property type="entry name" value="DNA-BINDING TRANSCRIPTIONAL ACTIVATOR ADER"/>
    <property type="match status" value="1"/>
</dbReference>
<dbReference type="InterPro" id="IPR042070">
    <property type="entry name" value="PucR_C-HTH_sf"/>
</dbReference>
<organism evidence="5 6">
    <name type="scientific">Aliibacillus thermotolerans</name>
    <dbReference type="NCBI Taxonomy" id="1834418"/>
    <lineage>
        <taxon>Bacteria</taxon>
        <taxon>Bacillati</taxon>
        <taxon>Bacillota</taxon>
        <taxon>Bacilli</taxon>
        <taxon>Bacillales</taxon>
        <taxon>Bacillaceae</taxon>
        <taxon>Aliibacillus</taxon>
    </lineage>
</organism>
<dbReference type="SUPFAM" id="SSF46689">
    <property type="entry name" value="Homeodomain-like"/>
    <property type="match status" value="1"/>
</dbReference>
<reference evidence="6" key="1">
    <citation type="journal article" date="2019" name="Int. J. Syst. Evol. Microbiol.">
        <title>The Global Catalogue of Microorganisms (GCM) 10K type strain sequencing project: providing services to taxonomists for standard genome sequencing and annotation.</title>
        <authorList>
            <consortium name="The Broad Institute Genomics Platform"/>
            <consortium name="The Broad Institute Genome Sequencing Center for Infectious Disease"/>
            <person name="Wu L."/>
            <person name="Ma J."/>
        </authorList>
    </citation>
    <scope>NUCLEOTIDE SEQUENCE [LARGE SCALE GENOMIC DNA]</scope>
    <source>
        <strain evidence="6">CGMCC 1.15790</strain>
    </source>
</reference>
<feature type="domain" description="CdaR GGDEF-like" evidence="4">
    <location>
        <begin position="307"/>
        <end position="445"/>
    </location>
</feature>
<dbReference type="Pfam" id="PF07905">
    <property type="entry name" value="PucR"/>
    <property type="match status" value="1"/>
</dbReference>
<dbReference type="InterPro" id="IPR051448">
    <property type="entry name" value="CdaR-like_regulators"/>
</dbReference>
<dbReference type="Pfam" id="PF13556">
    <property type="entry name" value="HTH_30"/>
    <property type="match status" value="1"/>
</dbReference>
<keyword evidence="6" id="KW-1185">Reference proteome</keyword>
<sequence length="572" mass="65779">MHGLTVRDVLQLPIMKEAQCLTQAGFQNPVEWASIVETAGKNFVRKNECVLTLGIAFQHDEQKCLDFTKDVIASGAAALVIATGLYVQTIPNSLIAFCERHHFPLITIPWYVRFADVSHAISVALNEKEKKIVQSSDKVRKKLLDFVLNGEGFQAIASYVEQSLQLPTIVTDRRGVIVTTSALSPSFADRWNAHLLRYGDPLYYVEEQKNTASPPLHHMNMHWIAREQSTLLQLTIQSAREVLGFLVIEWPHPKQEQGGIEEETFTLLEHALTSLALCFLHDKTAKETELRLKDDFVWNLAQGKYHSHKEAITRAKSFGYRLNIPYLCIVATIENGETVYEQQQRKYFSFDDWLDQWSKTLEQEVYLAGRTLHMQTMSTFQHHQLIIFLEVMANNPMESAYPFIELFQYRLHQKNPHLLLSWGIAKTCEKYAFHTSYEEATAALESGRRHHHAGFIHTYEDTQLDRALLALLENDELKKMTEVLLAPLLKYSVERKINLIHTFQVYSHHNCNVSKTARALNLHRQSLSYRLRKIESLTGLKLDHADDLFLMELAIRLHSFQHANKYPSSSPT</sequence>
<protein>
    <submittedName>
        <fullName evidence="5">PucR family transcriptional regulator</fullName>
    </submittedName>
</protein>
<evidence type="ECO:0000259" key="2">
    <source>
        <dbReference type="Pfam" id="PF07905"/>
    </source>
</evidence>
<dbReference type="InterPro" id="IPR012914">
    <property type="entry name" value="PucR_dom"/>
</dbReference>
<dbReference type="RefSeq" id="WP_270897522.1">
    <property type="nucleotide sequence ID" value="NZ_JBHSPF010000018.1"/>
</dbReference>
<evidence type="ECO:0000259" key="3">
    <source>
        <dbReference type="Pfam" id="PF13556"/>
    </source>
</evidence>